<accession>A0AB38BJ84</accession>
<sequence length="161" mass="18613">MATILPENQINQELNSSVHQFFREQKLGTLLNQSNIRKEAGISPVLLVQFIFSLVLQKKNLYRTLESGREPEAPAKDAVYRLLNNATYNWRKFLLLLSRNVITQKLLPLVSENRERVLILDDSLYSRARSKSVEMLALVHDHTTKKFVRGFRMLTLGWSDG</sequence>
<dbReference type="AlphaFoldDB" id="A0AB38BJ84"/>
<proteinExistence type="predicted"/>
<gene>
    <name evidence="1" type="ORF">SAMN04488507_10281</name>
</gene>
<reference evidence="1 2" key="1">
    <citation type="submission" date="2016-10" db="EMBL/GenBank/DDBJ databases">
        <authorList>
            <person name="Varghese N."/>
            <person name="Submissions S."/>
        </authorList>
    </citation>
    <scope>NUCLEOTIDE SEQUENCE [LARGE SCALE GENOMIC DNA]</scope>
    <source>
        <strain evidence="1 2">DSM 2094</strain>
    </source>
</reference>
<evidence type="ECO:0000313" key="1">
    <source>
        <dbReference type="EMBL" id="SFH94567.1"/>
    </source>
</evidence>
<feature type="non-terminal residue" evidence="1">
    <location>
        <position position="161"/>
    </location>
</feature>
<dbReference type="SUPFAM" id="SSF53098">
    <property type="entry name" value="Ribonuclease H-like"/>
    <property type="match status" value="1"/>
</dbReference>
<evidence type="ECO:0008006" key="3">
    <source>
        <dbReference type="Google" id="ProtNLM"/>
    </source>
</evidence>
<comment type="caution">
    <text evidence="1">The sequence shown here is derived from an EMBL/GenBank/DDBJ whole genome shotgun (WGS) entry which is preliminary data.</text>
</comment>
<dbReference type="InterPro" id="IPR012337">
    <property type="entry name" value="RNaseH-like_sf"/>
</dbReference>
<organism evidence="1 2">
    <name type="scientific">Trichococcus flocculiformis</name>
    <dbReference type="NCBI Taxonomy" id="82803"/>
    <lineage>
        <taxon>Bacteria</taxon>
        <taxon>Bacillati</taxon>
        <taxon>Bacillota</taxon>
        <taxon>Bacilli</taxon>
        <taxon>Lactobacillales</taxon>
        <taxon>Carnobacteriaceae</taxon>
        <taxon>Trichococcus</taxon>
    </lineage>
</organism>
<protein>
    <recommendedName>
        <fullName evidence="3">Transposase IS701-like DDE domain-containing protein</fullName>
    </recommendedName>
</protein>
<evidence type="ECO:0000313" key="2">
    <source>
        <dbReference type="Proteomes" id="UP000199686"/>
    </source>
</evidence>
<dbReference type="EMBL" id="FOQC01000028">
    <property type="protein sequence ID" value="SFH94567.1"/>
    <property type="molecule type" value="Genomic_DNA"/>
</dbReference>
<dbReference type="Proteomes" id="UP000199686">
    <property type="component" value="Unassembled WGS sequence"/>
</dbReference>
<name>A0AB38BJ84_9LACT</name>